<dbReference type="InterPro" id="IPR011989">
    <property type="entry name" value="ARM-like"/>
</dbReference>
<dbReference type="AlphaFoldDB" id="A0ABD3VW13"/>
<reference evidence="2 3" key="1">
    <citation type="submission" date="2024-11" db="EMBL/GenBank/DDBJ databases">
        <title>Chromosome-level genome assembly of the freshwater bivalve Anodonta woodiana.</title>
        <authorList>
            <person name="Chen X."/>
        </authorList>
    </citation>
    <scope>NUCLEOTIDE SEQUENCE [LARGE SCALE GENOMIC DNA]</scope>
    <source>
        <strain evidence="2">MN2024</strain>
        <tissue evidence="2">Gills</tissue>
    </source>
</reference>
<feature type="compositionally biased region" description="Low complexity" evidence="1">
    <location>
        <begin position="1"/>
        <end position="20"/>
    </location>
</feature>
<protein>
    <recommendedName>
        <fullName evidence="4">PACRG-like protein</fullName>
    </recommendedName>
</protein>
<evidence type="ECO:0000313" key="3">
    <source>
        <dbReference type="Proteomes" id="UP001634394"/>
    </source>
</evidence>
<dbReference type="InterPro" id="IPR019399">
    <property type="entry name" value="Parkin_co-regulated_protein"/>
</dbReference>
<comment type="caution">
    <text evidence="2">The sequence shown here is derived from an EMBL/GenBank/DDBJ whole genome shotgun (WGS) entry which is preliminary data.</text>
</comment>
<proteinExistence type="predicted"/>
<evidence type="ECO:0000313" key="2">
    <source>
        <dbReference type="EMBL" id="KAL3864703.1"/>
    </source>
</evidence>
<gene>
    <name evidence="2" type="ORF">ACJMK2_006362</name>
</gene>
<evidence type="ECO:0000256" key="1">
    <source>
        <dbReference type="SAM" id="MobiDB-lite"/>
    </source>
</evidence>
<dbReference type="Proteomes" id="UP001634394">
    <property type="component" value="Unassembled WGS sequence"/>
</dbReference>
<name>A0ABD3VW13_SINWO</name>
<dbReference type="PANTHER" id="PTHR21207">
    <property type="entry name" value="PARKIN COREGULATED GENE PROTEIN PARK2 COREGULATED"/>
    <property type="match status" value="1"/>
</dbReference>
<organism evidence="2 3">
    <name type="scientific">Sinanodonta woodiana</name>
    <name type="common">Chinese pond mussel</name>
    <name type="synonym">Anodonta woodiana</name>
    <dbReference type="NCBI Taxonomy" id="1069815"/>
    <lineage>
        <taxon>Eukaryota</taxon>
        <taxon>Metazoa</taxon>
        <taxon>Spiralia</taxon>
        <taxon>Lophotrochozoa</taxon>
        <taxon>Mollusca</taxon>
        <taxon>Bivalvia</taxon>
        <taxon>Autobranchia</taxon>
        <taxon>Heteroconchia</taxon>
        <taxon>Palaeoheterodonta</taxon>
        <taxon>Unionida</taxon>
        <taxon>Unionoidea</taxon>
        <taxon>Unionidae</taxon>
        <taxon>Unioninae</taxon>
        <taxon>Sinanodonta</taxon>
    </lineage>
</organism>
<keyword evidence="3" id="KW-1185">Reference proteome</keyword>
<dbReference type="Pfam" id="PF10274">
    <property type="entry name" value="ParcG"/>
    <property type="match status" value="1"/>
</dbReference>
<dbReference type="PANTHER" id="PTHR21207:SF1">
    <property type="entry name" value="PACRG-LIKE PROTEIN"/>
    <property type="match status" value="1"/>
</dbReference>
<accession>A0ABD3VW13</accession>
<feature type="region of interest" description="Disordered" evidence="1">
    <location>
        <begin position="1"/>
        <end position="70"/>
    </location>
</feature>
<dbReference type="EMBL" id="JBJQND010000010">
    <property type="protein sequence ID" value="KAL3864703.1"/>
    <property type="molecule type" value="Genomic_DNA"/>
</dbReference>
<sequence>MASSHPGSAKSSSSLGSAGSRDARTPPSSVSRVQKRAAGGSLSDSGVVKSGSRQPKPSDKLNPKTIDPFNDSAKHQSAFAAVYTNGGIPCRLVHGSVKHKLAWTPAPEQVSFDPVLVTLAEGIRETVHPYTFVSRQGFKELLQVPNSGQKAFPLLPRVALAIRGALSHTETSVFDAGLDALMQLSDAVGTALNPYLKNLLVPISKKMMDKKYKEKVTNCLQLLEQNGGQEACPLIKSKIPTYSSIFG</sequence>
<dbReference type="Gene3D" id="1.25.10.10">
    <property type="entry name" value="Leucine-rich Repeat Variant"/>
    <property type="match status" value="1"/>
</dbReference>
<evidence type="ECO:0008006" key="4">
    <source>
        <dbReference type="Google" id="ProtNLM"/>
    </source>
</evidence>